<name>A0A7S0XLZ5_9STRA</name>
<evidence type="ECO:0000313" key="2">
    <source>
        <dbReference type="EMBL" id="CAD8730536.1"/>
    </source>
</evidence>
<reference evidence="2" key="1">
    <citation type="submission" date="2021-01" db="EMBL/GenBank/DDBJ databases">
        <authorList>
            <person name="Corre E."/>
            <person name="Pelletier E."/>
            <person name="Niang G."/>
            <person name="Scheremetjew M."/>
            <person name="Finn R."/>
            <person name="Kale V."/>
            <person name="Holt S."/>
            <person name="Cochrane G."/>
            <person name="Meng A."/>
            <person name="Brown T."/>
            <person name="Cohen L."/>
        </authorList>
    </citation>
    <scope>NUCLEOTIDE SEQUENCE</scope>
    <source>
        <strain evidence="2">CCMP3189</strain>
    </source>
</reference>
<organism evidence="2">
    <name type="scientific">Chrysocystis fragilis</name>
    <dbReference type="NCBI Taxonomy" id="1411660"/>
    <lineage>
        <taxon>Eukaryota</taxon>
        <taxon>Sar</taxon>
        <taxon>Stramenopiles</taxon>
        <taxon>Ochrophyta</taxon>
        <taxon>Pelagophyceae</taxon>
        <taxon>Sarcinochrysidales</taxon>
        <taxon>Chrysocystaceae</taxon>
        <taxon>Chrysocystis</taxon>
    </lineage>
</organism>
<dbReference type="AlphaFoldDB" id="A0A7S0XLZ5"/>
<dbReference type="PANTHER" id="PTHR34123:SF1">
    <property type="entry name" value="OS04G0578200 PROTEIN"/>
    <property type="match status" value="1"/>
</dbReference>
<keyword evidence="1" id="KW-0732">Signal</keyword>
<evidence type="ECO:0008006" key="3">
    <source>
        <dbReference type="Google" id="ProtNLM"/>
    </source>
</evidence>
<proteinExistence type="predicted"/>
<dbReference type="PANTHER" id="PTHR34123">
    <property type="entry name" value="OS04G0578200 PROTEIN"/>
    <property type="match status" value="1"/>
</dbReference>
<feature type="signal peptide" evidence="1">
    <location>
        <begin position="1"/>
        <end position="17"/>
    </location>
</feature>
<evidence type="ECO:0000256" key="1">
    <source>
        <dbReference type="SAM" id="SignalP"/>
    </source>
</evidence>
<feature type="chain" id="PRO_5030549519" description="SnoaL-like domain-containing protein" evidence="1">
    <location>
        <begin position="18"/>
        <end position="199"/>
    </location>
</feature>
<gene>
    <name evidence="2" type="ORF">CFRA1165_LOCUS225</name>
</gene>
<accession>A0A7S0XLZ5</accession>
<sequence>MRLAALVFAACCGLVCALSHIGHPRSATRKQAIQAGCAAACLPLFVQQPSIALEPKLTKLPDEEVVKRVTEDVVDRQFLATADFTRALFDESATFTDEIDTYTLPKFIEGTKKLFDPDRSKVELTSPVVVDKDSVSFRFSEYLCFKLPVVQPIVSLSGKVVLTRDADSGLFTAYREYWDQSPSQVVQSARLTPPSVLLP</sequence>
<protein>
    <recommendedName>
        <fullName evidence="3">SnoaL-like domain-containing protein</fullName>
    </recommendedName>
</protein>
<dbReference type="EMBL" id="HBFH01000321">
    <property type="protein sequence ID" value="CAD8730536.1"/>
    <property type="molecule type" value="Transcribed_RNA"/>
</dbReference>